<feature type="compositionally biased region" description="Basic and acidic residues" evidence="1">
    <location>
        <begin position="145"/>
        <end position="155"/>
    </location>
</feature>
<dbReference type="STRING" id="446860.AS188_06055"/>
<feature type="transmembrane region" description="Helical" evidence="2">
    <location>
        <begin position="65"/>
        <end position="87"/>
    </location>
</feature>
<evidence type="ECO:0000313" key="4">
    <source>
        <dbReference type="EMBL" id="PLC13424.1"/>
    </source>
</evidence>
<dbReference type="EMBL" id="CP013254">
    <property type="protein sequence ID" value="ALU41093.1"/>
    <property type="molecule type" value="Genomic_DNA"/>
</dbReference>
<dbReference type="InterPro" id="IPR021517">
    <property type="entry name" value="DUF3180"/>
</dbReference>
<evidence type="ECO:0000256" key="2">
    <source>
        <dbReference type="SAM" id="Phobius"/>
    </source>
</evidence>
<sequence>MCAAAAGAVGWSANRVSTGAGGPLLVLPWASLAACAAVAVVLLVLGLRVRRYQEGRRPERFEPVVAARTAAGAQAVAWAGAVLAGWHATIALEQLTLVGLRSEQGPLWASLAHTGAGLVLVVVGWVVEGFCKLPPDDPDAEEAAEYGRGRDKELPEGEGGYARGIPPRPREGPGGAG</sequence>
<dbReference type="EMBL" id="LOMZ01000001">
    <property type="protein sequence ID" value="PLC13424.1"/>
    <property type="molecule type" value="Genomic_DNA"/>
</dbReference>
<reference evidence="4 6" key="2">
    <citation type="submission" date="2015-12" db="EMBL/GenBank/DDBJ databases">
        <authorList>
            <person name="Shamseldin A."/>
            <person name="Moawad H."/>
            <person name="Abd El-Rahim W.M."/>
            <person name="Sadowsky M.J."/>
        </authorList>
    </citation>
    <scope>NUCLEOTIDE SEQUENCE [LARGE SCALE GENOMIC DNA]</scope>
    <source>
        <strain evidence="4 6">S43</strain>
    </source>
</reference>
<feature type="transmembrane region" description="Helical" evidence="2">
    <location>
        <begin position="25"/>
        <end position="45"/>
    </location>
</feature>
<evidence type="ECO:0000256" key="1">
    <source>
        <dbReference type="SAM" id="MobiDB-lite"/>
    </source>
</evidence>
<proteinExistence type="predicted"/>
<protein>
    <recommendedName>
        <fullName evidence="7">DUF3180 domain-containing protein</fullName>
    </recommendedName>
</protein>
<keyword evidence="2" id="KW-1133">Transmembrane helix</keyword>
<evidence type="ECO:0000313" key="3">
    <source>
        <dbReference type="EMBL" id="ALU41093.1"/>
    </source>
</evidence>
<dbReference type="Proteomes" id="UP000234632">
    <property type="component" value="Unassembled WGS sequence"/>
</dbReference>
<keyword evidence="2" id="KW-0812">Transmembrane</keyword>
<feature type="region of interest" description="Disordered" evidence="1">
    <location>
        <begin position="135"/>
        <end position="177"/>
    </location>
</feature>
<keyword evidence="2" id="KW-0472">Membrane</keyword>
<evidence type="ECO:0000313" key="6">
    <source>
        <dbReference type="Proteomes" id="UP000234632"/>
    </source>
</evidence>
<evidence type="ECO:0008006" key="7">
    <source>
        <dbReference type="Google" id="ProtNLM"/>
    </source>
</evidence>
<feature type="transmembrane region" description="Helical" evidence="2">
    <location>
        <begin position="107"/>
        <end position="127"/>
    </location>
</feature>
<dbReference type="Pfam" id="PF11377">
    <property type="entry name" value="DUF3180"/>
    <property type="match status" value="1"/>
</dbReference>
<dbReference type="Proteomes" id="UP000057181">
    <property type="component" value="Chromosome"/>
</dbReference>
<dbReference type="KEGG" id="kfv:AS188_06055"/>
<accession>A0A0U3HDR3</accession>
<reference evidence="3 5" key="1">
    <citation type="submission" date="2015-11" db="EMBL/GenBank/DDBJ databases">
        <title>Complete Genome Sequence of Kocuria flava strain HO-9041.</title>
        <authorList>
            <person name="Zhou M."/>
            <person name="Dai J."/>
        </authorList>
    </citation>
    <scope>NUCLEOTIDE SEQUENCE [LARGE SCALE GENOMIC DNA]</scope>
    <source>
        <strain evidence="3 5">HO-9041</strain>
    </source>
</reference>
<name>A0A0U3HDR3_9MICC</name>
<evidence type="ECO:0000313" key="5">
    <source>
        <dbReference type="Proteomes" id="UP000057181"/>
    </source>
</evidence>
<dbReference type="AlphaFoldDB" id="A0A0U3HDR3"/>
<gene>
    <name evidence="3" type="ORF">AS188_06055</name>
    <name evidence="4" type="ORF">AUQ48_00380</name>
</gene>
<organism evidence="3 5">
    <name type="scientific">Kocuria flava</name>
    <dbReference type="NCBI Taxonomy" id="446860"/>
    <lineage>
        <taxon>Bacteria</taxon>
        <taxon>Bacillati</taxon>
        <taxon>Actinomycetota</taxon>
        <taxon>Actinomycetes</taxon>
        <taxon>Micrococcales</taxon>
        <taxon>Micrococcaceae</taxon>
        <taxon>Kocuria</taxon>
    </lineage>
</organism>